<accession>A0ABR4FXX5</accession>
<evidence type="ECO:0000256" key="9">
    <source>
        <dbReference type="ARBA" id="ARBA00023128"/>
    </source>
</evidence>
<evidence type="ECO:0000259" key="14">
    <source>
        <dbReference type="SMART" id="SM00382"/>
    </source>
</evidence>
<keyword evidence="5" id="KW-0999">Mitochondrion inner membrane</keyword>
<feature type="region of interest" description="Disordered" evidence="13">
    <location>
        <begin position="489"/>
        <end position="589"/>
    </location>
</feature>
<keyword evidence="10" id="KW-0472">Membrane</keyword>
<feature type="compositionally biased region" description="Basic and acidic residues" evidence="13">
    <location>
        <begin position="512"/>
        <end position="578"/>
    </location>
</feature>
<keyword evidence="7 12" id="KW-0067">ATP-binding</keyword>
<dbReference type="Pfam" id="PF25426">
    <property type="entry name" value="AAA_lid_BCS1"/>
    <property type="match status" value="1"/>
</dbReference>
<dbReference type="Pfam" id="PF00004">
    <property type="entry name" value="AAA"/>
    <property type="match status" value="1"/>
</dbReference>
<keyword evidence="6" id="KW-0378">Hydrolase</keyword>
<comment type="caution">
    <text evidence="16">The sequence shown here is derived from an EMBL/GenBank/DDBJ whole genome shotgun (WGS) entry which is preliminary data.</text>
</comment>
<dbReference type="EMBL" id="JBFTWV010000090">
    <property type="protein sequence ID" value="KAL2787783.1"/>
    <property type="molecule type" value="Genomic_DNA"/>
</dbReference>
<dbReference type="InterPro" id="IPR014851">
    <property type="entry name" value="BCS1_N"/>
</dbReference>
<dbReference type="Pfam" id="PF08740">
    <property type="entry name" value="BCS1_N"/>
    <property type="match status" value="1"/>
</dbReference>
<evidence type="ECO:0000313" key="17">
    <source>
        <dbReference type="Proteomes" id="UP001610563"/>
    </source>
</evidence>
<sequence length="589" mass="66581">MDFSNNNLLYFSSVAVGSFLVKTLVDQYSTLPFDYVYASIEVYSYDEAYNYLMYWLMKQRFDRNKHRLIASTSLTSGLDWWARDDENDVDPDDEDEENSELAALAAECTDAVTNTRPLLWTPSSGTHYFKYKGRWLALTREVEERGAQWMTRTEKLRVSCLGWDTSILKQLMAEARLTFSQKENGKTVIYRGTMGPYGDEWVWTRTTSRPARPLSTVYLDESHKRNFLADVQRYLLPSTRKWYSDRGIPYRRGYMFYGPPGTGKSSLAFAAAGYLRLNVYILSLGSRRLTEDGCVQLFQKLPRKCLVLLEDVDSYDIAGKRKNSKEEDKDSKDDAENKNEMTLSALLNLLDGVAAQEGRVLIMTTNHLELLDPALVRPGRVDYKILFKLADRDLTKKMFCNFFSDAPTDQRGLQDEKGLGAGDPHLEALSDAFADKIPENSFSPADIQGYLLQNSSAPEVAIEGAPEWVVKRLEELKVQAEEEAKAKKAAKEKAKREAEKKAKEEAEEEAKDDAKDDAKGDEKSDEKSDTKDDAKDSAKKSEEGDSKGDANGDSKEDADKQPSDEKKGEEKKDDDKPKLPNGTKTEAAE</sequence>
<gene>
    <name evidence="16" type="ORF">BJX66DRAFT_310122</name>
</gene>
<evidence type="ECO:0000256" key="7">
    <source>
        <dbReference type="ARBA" id="ARBA00022840"/>
    </source>
</evidence>
<comment type="similarity">
    <text evidence="2">Belongs to the AAA ATPase family. BCS1 subfamily.</text>
</comment>
<reference evidence="16 17" key="1">
    <citation type="submission" date="2024-07" db="EMBL/GenBank/DDBJ databases">
        <title>Section-level genome sequencing and comparative genomics of Aspergillus sections Usti and Cavernicolus.</title>
        <authorList>
            <consortium name="Lawrence Berkeley National Laboratory"/>
            <person name="Nybo J.L."/>
            <person name="Vesth T.C."/>
            <person name="Theobald S."/>
            <person name="Frisvad J.C."/>
            <person name="Larsen T.O."/>
            <person name="Kjaerboelling I."/>
            <person name="Rothschild-Mancinelli K."/>
            <person name="Lyhne E.K."/>
            <person name="Kogle M.E."/>
            <person name="Barry K."/>
            <person name="Clum A."/>
            <person name="Na H."/>
            <person name="Ledsgaard L."/>
            <person name="Lin J."/>
            <person name="Lipzen A."/>
            <person name="Kuo A."/>
            <person name="Riley R."/>
            <person name="Mondo S."/>
            <person name="Labutti K."/>
            <person name="Haridas S."/>
            <person name="Pangalinan J."/>
            <person name="Salamov A.A."/>
            <person name="Simmons B.A."/>
            <person name="Magnuson J.K."/>
            <person name="Chen J."/>
            <person name="Drula E."/>
            <person name="Henrissat B."/>
            <person name="Wiebenga A."/>
            <person name="Lubbers R.J."/>
            <person name="Gomes A.C."/>
            <person name="Makela M.R."/>
            <person name="Stajich J."/>
            <person name="Grigoriev I.V."/>
            <person name="Mortensen U.H."/>
            <person name="De Vries R.P."/>
            <person name="Baker S.E."/>
            <person name="Andersen M.R."/>
        </authorList>
    </citation>
    <scope>NUCLEOTIDE SEQUENCE [LARGE SCALE GENOMIC DNA]</scope>
    <source>
        <strain evidence="16 17">CBS 209.92</strain>
    </source>
</reference>
<dbReference type="InterPro" id="IPR057495">
    <property type="entry name" value="AAA_lid_BCS1"/>
</dbReference>
<evidence type="ECO:0000313" key="16">
    <source>
        <dbReference type="EMBL" id="KAL2787783.1"/>
    </source>
</evidence>
<evidence type="ECO:0000256" key="2">
    <source>
        <dbReference type="ARBA" id="ARBA00007448"/>
    </source>
</evidence>
<evidence type="ECO:0000259" key="15">
    <source>
        <dbReference type="SMART" id="SM01024"/>
    </source>
</evidence>
<evidence type="ECO:0000256" key="4">
    <source>
        <dbReference type="ARBA" id="ARBA00022741"/>
    </source>
</evidence>
<dbReference type="PROSITE" id="PS00674">
    <property type="entry name" value="AAA"/>
    <property type="match status" value="1"/>
</dbReference>
<feature type="domain" description="BCS1 N-terminal" evidence="15">
    <location>
        <begin position="12"/>
        <end position="217"/>
    </location>
</feature>
<keyword evidence="17" id="KW-1185">Reference proteome</keyword>
<dbReference type="InterPro" id="IPR003960">
    <property type="entry name" value="ATPase_AAA_CS"/>
</dbReference>
<keyword evidence="4 12" id="KW-0547">Nucleotide-binding</keyword>
<evidence type="ECO:0000256" key="3">
    <source>
        <dbReference type="ARBA" id="ARBA00022692"/>
    </source>
</evidence>
<evidence type="ECO:0000256" key="13">
    <source>
        <dbReference type="SAM" id="MobiDB-lite"/>
    </source>
</evidence>
<evidence type="ECO:0000256" key="1">
    <source>
        <dbReference type="ARBA" id="ARBA00004434"/>
    </source>
</evidence>
<comment type="subcellular location">
    <subcellularLocation>
        <location evidence="1">Mitochondrion inner membrane</location>
        <topology evidence="1">Single-pass membrane protein</topology>
    </subcellularLocation>
</comment>
<evidence type="ECO:0000256" key="11">
    <source>
        <dbReference type="ARBA" id="ARBA00048778"/>
    </source>
</evidence>
<dbReference type="InterPro" id="IPR003959">
    <property type="entry name" value="ATPase_AAA_core"/>
</dbReference>
<protein>
    <submittedName>
        <fullName evidence="16">BCS1 N terminal-domain-containing protein</fullName>
    </submittedName>
</protein>
<evidence type="ECO:0000256" key="8">
    <source>
        <dbReference type="ARBA" id="ARBA00022989"/>
    </source>
</evidence>
<keyword evidence="8" id="KW-1133">Transmembrane helix</keyword>
<dbReference type="SMART" id="SM00382">
    <property type="entry name" value="AAA"/>
    <property type="match status" value="1"/>
</dbReference>
<dbReference type="InterPro" id="IPR027417">
    <property type="entry name" value="P-loop_NTPase"/>
</dbReference>
<comment type="catalytic activity">
    <reaction evidence="11">
        <text>ATP + H2O = ADP + phosphate + H(+)</text>
        <dbReference type="Rhea" id="RHEA:13065"/>
        <dbReference type="ChEBI" id="CHEBI:15377"/>
        <dbReference type="ChEBI" id="CHEBI:15378"/>
        <dbReference type="ChEBI" id="CHEBI:30616"/>
        <dbReference type="ChEBI" id="CHEBI:43474"/>
        <dbReference type="ChEBI" id="CHEBI:456216"/>
    </reaction>
    <physiologicalReaction direction="left-to-right" evidence="11">
        <dbReference type="Rhea" id="RHEA:13066"/>
    </physiologicalReaction>
</comment>
<dbReference type="Gene3D" id="3.40.50.300">
    <property type="entry name" value="P-loop containing nucleotide triphosphate hydrolases"/>
    <property type="match status" value="1"/>
</dbReference>
<evidence type="ECO:0000256" key="6">
    <source>
        <dbReference type="ARBA" id="ARBA00022801"/>
    </source>
</evidence>
<dbReference type="SMART" id="SM01024">
    <property type="entry name" value="BCS1_N"/>
    <property type="match status" value="1"/>
</dbReference>
<keyword evidence="9" id="KW-0496">Mitochondrion</keyword>
<feature type="compositionally biased region" description="Basic and acidic residues" evidence="13">
    <location>
        <begin position="489"/>
        <end position="504"/>
    </location>
</feature>
<dbReference type="InterPro" id="IPR003593">
    <property type="entry name" value="AAA+_ATPase"/>
</dbReference>
<keyword evidence="3" id="KW-0812">Transmembrane</keyword>
<name>A0ABR4FXX5_9EURO</name>
<dbReference type="PANTHER" id="PTHR23070">
    <property type="entry name" value="BCS1 AAA-TYPE ATPASE"/>
    <property type="match status" value="1"/>
</dbReference>
<proteinExistence type="inferred from homology"/>
<evidence type="ECO:0000256" key="5">
    <source>
        <dbReference type="ARBA" id="ARBA00022792"/>
    </source>
</evidence>
<evidence type="ECO:0000256" key="10">
    <source>
        <dbReference type="ARBA" id="ARBA00023136"/>
    </source>
</evidence>
<evidence type="ECO:0000256" key="12">
    <source>
        <dbReference type="RuleBase" id="RU003651"/>
    </source>
</evidence>
<feature type="domain" description="AAA+ ATPase" evidence="14">
    <location>
        <begin position="250"/>
        <end position="391"/>
    </location>
</feature>
<organism evidence="16 17">
    <name type="scientific">Aspergillus keveii</name>
    <dbReference type="NCBI Taxonomy" id="714993"/>
    <lineage>
        <taxon>Eukaryota</taxon>
        <taxon>Fungi</taxon>
        <taxon>Dikarya</taxon>
        <taxon>Ascomycota</taxon>
        <taxon>Pezizomycotina</taxon>
        <taxon>Eurotiomycetes</taxon>
        <taxon>Eurotiomycetidae</taxon>
        <taxon>Eurotiales</taxon>
        <taxon>Aspergillaceae</taxon>
        <taxon>Aspergillus</taxon>
        <taxon>Aspergillus subgen. Nidulantes</taxon>
    </lineage>
</organism>
<dbReference type="Proteomes" id="UP001610563">
    <property type="component" value="Unassembled WGS sequence"/>
</dbReference>
<dbReference type="InterPro" id="IPR050747">
    <property type="entry name" value="Mitochondrial_chaperone_BCS1"/>
</dbReference>
<dbReference type="SUPFAM" id="SSF52540">
    <property type="entry name" value="P-loop containing nucleoside triphosphate hydrolases"/>
    <property type="match status" value="1"/>
</dbReference>